<comment type="caution">
    <text evidence="2">The sequence shown here is derived from an EMBL/GenBank/DDBJ whole genome shotgun (WGS) entry which is preliminary data.</text>
</comment>
<feature type="transmembrane region" description="Helical" evidence="1">
    <location>
        <begin position="126"/>
        <end position="149"/>
    </location>
</feature>
<organism evidence="2 3">
    <name type="scientific">Durusdinium trenchii</name>
    <dbReference type="NCBI Taxonomy" id="1381693"/>
    <lineage>
        <taxon>Eukaryota</taxon>
        <taxon>Sar</taxon>
        <taxon>Alveolata</taxon>
        <taxon>Dinophyceae</taxon>
        <taxon>Suessiales</taxon>
        <taxon>Symbiodiniaceae</taxon>
        <taxon>Durusdinium</taxon>
    </lineage>
</organism>
<reference evidence="2 3" key="1">
    <citation type="submission" date="2024-02" db="EMBL/GenBank/DDBJ databases">
        <authorList>
            <person name="Chen Y."/>
            <person name="Shah S."/>
            <person name="Dougan E. K."/>
            <person name="Thang M."/>
            <person name="Chan C."/>
        </authorList>
    </citation>
    <scope>NUCLEOTIDE SEQUENCE [LARGE SCALE GENOMIC DNA]</scope>
</reference>
<evidence type="ECO:0000313" key="2">
    <source>
        <dbReference type="EMBL" id="CAK9019984.1"/>
    </source>
</evidence>
<keyword evidence="1" id="KW-1133">Transmembrane helix</keyword>
<feature type="transmembrane region" description="Helical" evidence="1">
    <location>
        <begin position="245"/>
        <end position="267"/>
    </location>
</feature>
<feature type="transmembrane region" description="Helical" evidence="1">
    <location>
        <begin position="210"/>
        <end position="233"/>
    </location>
</feature>
<keyword evidence="1" id="KW-0472">Membrane</keyword>
<dbReference type="EMBL" id="CAXAMN010007002">
    <property type="protein sequence ID" value="CAK9019984.1"/>
    <property type="molecule type" value="Genomic_DNA"/>
</dbReference>
<protein>
    <submittedName>
        <fullName evidence="2">Uncharacterized protein</fullName>
    </submittedName>
</protein>
<keyword evidence="1" id="KW-0812">Transmembrane</keyword>
<dbReference type="Proteomes" id="UP001642484">
    <property type="component" value="Unassembled WGS sequence"/>
</dbReference>
<feature type="transmembrane region" description="Helical" evidence="1">
    <location>
        <begin position="155"/>
        <end position="177"/>
    </location>
</feature>
<name>A0ABP0K095_9DINO</name>
<feature type="transmembrane region" description="Helical" evidence="1">
    <location>
        <begin position="96"/>
        <end position="114"/>
    </location>
</feature>
<evidence type="ECO:0000313" key="3">
    <source>
        <dbReference type="Proteomes" id="UP001642484"/>
    </source>
</evidence>
<evidence type="ECO:0000256" key="1">
    <source>
        <dbReference type="SAM" id="Phobius"/>
    </source>
</evidence>
<gene>
    <name evidence="2" type="ORF">CCMP2556_LOCUS13874</name>
</gene>
<keyword evidence="3" id="KW-1185">Reference proteome</keyword>
<proteinExistence type="predicted"/>
<sequence>MITTPKVTAREITRQEIMGVGFAGGALLAALLVNVLMWRATYRINMLMAANLKCLGKAAFSWIGTFLQWLMLFLLVVPIGLIAVAAQQVANDSWRLASLGSLIAATVYFGSFALGRAIADSFYFSWFAVGFGTLTFFTFGGFFCQFVWIVEPFEFTATSVVMLTVSAVPSITLAFLFGKWQSSRHVLAVLSDEEEMRSPSALPETRWKRIALIVSLFIVELGILAAYGLAVYMLDSRPAVKNVGFVLVIGVVILDAMVWHVWYLGLVTDAAETAVLMVLARVSACVWGEDYWLMGHSGVFLAMVMRVGYVTVDMLVPAPDSPKVRRQHAAAEILQTLQAKMADSGGGGRRSRRCTWDMWERPKWGELVKRHWWIQIDDMLRECWMMFEGLQKLLKADSNVWKCESSTFWCDNLVLRRRPKACGDSLAIDMSGAADAGDEAQGGLPSVGSGDWAVSLSRLGHWAKQASSLTCRGIDFTLAG</sequence>
<feature type="transmembrane region" description="Helical" evidence="1">
    <location>
        <begin position="59"/>
        <end position="84"/>
    </location>
</feature>
<accession>A0ABP0K095</accession>
<feature type="transmembrane region" description="Helical" evidence="1">
    <location>
        <begin position="17"/>
        <end position="38"/>
    </location>
</feature>